<keyword evidence="2" id="KW-1185">Reference proteome</keyword>
<dbReference type="EMBL" id="MU003502">
    <property type="protein sequence ID" value="KAF2472484.1"/>
    <property type="molecule type" value="Genomic_DNA"/>
</dbReference>
<sequence length="571" mass="65591">MKTTSNSVNVITSCIPIYLEEALGLLLSRWKRERMILIHVEEGVLIAYRVQEALPHPTSNNNLNPARESKAMHNACAIINPPFRFPILTSSPLKFISLPHLAPPVNWMVKDKNLPDARRSFVKPDRAREVHSGKILRELLLTEIWEHGIVSWIPEAFPHSINVHSSHTEETISHNSKTLSRSHSFILEISQTRRTKYDRTLRGVVVNIVHSMMLPVYLMQKRRSRCDFVGLVTTQNSQISEIVTPIITEQLFLAKHSKYVFLTPDLELETLPYLARRSKRWCASFSRNHVDFLIHVWINHNRIIFSPQFRDEYRWNGSFPDQETSMAEIMLTTFLRSNNCVYHGSLQTTYHIIVLGSHIIHLSFTSTCQSNNSQPCPTESVLRTLNERQQCLPCSRLTYCINRRNLGNWAVNRVVEFFSLPLSRRGKVDELEVEEMELCSEPFAFRASHPLILSIASRAVPNTYQTFAFQTSTRLYTFITRCALAIMRRERRLSLDGTFLATSPISDLLSEWIPGIFIVAYLLDGRHGPPCHFALSEFNTKYSLKALVHPSTIDIEFQQLVVSALGTIRKA</sequence>
<organism evidence="1 2">
    <name type="scientific">Lindgomyces ingoldianus</name>
    <dbReference type="NCBI Taxonomy" id="673940"/>
    <lineage>
        <taxon>Eukaryota</taxon>
        <taxon>Fungi</taxon>
        <taxon>Dikarya</taxon>
        <taxon>Ascomycota</taxon>
        <taxon>Pezizomycotina</taxon>
        <taxon>Dothideomycetes</taxon>
        <taxon>Pleosporomycetidae</taxon>
        <taxon>Pleosporales</taxon>
        <taxon>Lindgomycetaceae</taxon>
        <taxon>Lindgomyces</taxon>
    </lineage>
</organism>
<proteinExistence type="predicted"/>
<accession>A0ACB6QZS0</accession>
<name>A0ACB6QZS0_9PLEO</name>
<dbReference type="Proteomes" id="UP000799755">
    <property type="component" value="Unassembled WGS sequence"/>
</dbReference>
<evidence type="ECO:0000313" key="2">
    <source>
        <dbReference type="Proteomes" id="UP000799755"/>
    </source>
</evidence>
<gene>
    <name evidence="1" type="ORF">BDR25DRAFT_353506</name>
</gene>
<reference evidence="1" key="1">
    <citation type="journal article" date="2020" name="Stud. Mycol.">
        <title>101 Dothideomycetes genomes: a test case for predicting lifestyles and emergence of pathogens.</title>
        <authorList>
            <person name="Haridas S."/>
            <person name="Albert R."/>
            <person name="Binder M."/>
            <person name="Bloem J."/>
            <person name="Labutti K."/>
            <person name="Salamov A."/>
            <person name="Andreopoulos B."/>
            <person name="Baker S."/>
            <person name="Barry K."/>
            <person name="Bills G."/>
            <person name="Bluhm B."/>
            <person name="Cannon C."/>
            <person name="Castanera R."/>
            <person name="Culley D."/>
            <person name="Daum C."/>
            <person name="Ezra D."/>
            <person name="Gonzalez J."/>
            <person name="Henrissat B."/>
            <person name="Kuo A."/>
            <person name="Liang C."/>
            <person name="Lipzen A."/>
            <person name="Lutzoni F."/>
            <person name="Magnuson J."/>
            <person name="Mondo S."/>
            <person name="Nolan M."/>
            <person name="Ohm R."/>
            <person name="Pangilinan J."/>
            <person name="Park H.-J."/>
            <person name="Ramirez L."/>
            <person name="Alfaro M."/>
            <person name="Sun H."/>
            <person name="Tritt A."/>
            <person name="Yoshinaga Y."/>
            <person name="Zwiers L.-H."/>
            <person name="Turgeon B."/>
            <person name="Goodwin S."/>
            <person name="Spatafora J."/>
            <person name="Crous P."/>
            <person name="Grigoriev I."/>
        </authorList>
    </citation>
    <scope>NUCLEOTIDE SEQUENCE</scope>
    <source>
        <strain evidence="1">ATCC 200398</strain>
    </source>
</reference>
<evidence type="ECO:0000313" key="1">
    <source>
        <dbReference type="EMBL" id="KAF2472484.1"/>
    </source>
</evidence>
<protein>
    <submittedName>
        <fullName evidence="1">Uncharacterized protein</fullName>
    </submittedName>
</protein>
<comment type="caution">
    <text evidence="1">The sequence shown here is derived from an EMBL/GenBank/DDBJ whole genome shotgun (WGS) entry which is preliminary data.</text>
</comment>